<comment type="caution">
    <text evidence="2">The sequence shown here is derived from an EMBL/GenBank/DDBJ whole genome shotgun (WGS) entry which is preliminary data.</text>
</comment>
<name>A0A9X1ZLF7_9GAMM</name>
<reference evidence="2" key="1">
    <citation type="submission" date="2022-01" db="EMBL/GenBank/DDBJ databases">
        <title>Whole genome-based taxonomy of the Shewanellaceae.</title>
        <authorList>
            <person name="Martin-Rodriguez A.J."/>
        </authorList>
    </citation>
    <scope>NUCLEOTIDE SEQUENCE</scope>
    <source>
        <strain evidence="2">DSM 16422</strain>
    </source>
</reference>
<dbReference type="InterPro" id="IPR011050">
    <property type="entry name" value="Pectin_lyase_fold/virulence"/>
</dbReference>
<accession>A0A9X1ZLF7</accession>
<evidence type="ECO:0000256" key="1">
    <source>
        <dbReference type="SAM" id="SignalP"/>
    </source>
</evidence>
<feature type="chain" id="PRO_5040912776" evidence="1">
    <location>
        <begin position="21"/>
        <end position="866"/>
    </location>
</feature>
<dbReference type="Proteomes" id="UP001139333">
    <property type="component" value="Unassembled WGS sequence"/>
</dbReference>
<organism evidence="2 3">
    <name type="scientific">Shewanella gaetbuli</name>
    <dbReference type="NCBI Taxonomy" id="220752"/>
    <lineage>
        <taxon>Bacteria</taxon>
        <taxon>Pseudomonadati</taxon>
        <taxon>Pseudomonadota</taxon>
        <taxon>Gammaproteobacteria</taxon>
        <taxon>Alteromonadales</taxon>
        <taxon>Shewanellaceae</taxon>
        <taxon>Shewanella</taxon>
    </lineage>
</organism>
<keyword evidence="3" id="KW-1185">Reference proteome</keyword>
<feature type="signal peptide" evidence="1">
    <location>
        <begin position="1"/>
        <end position="20"/>
    </location>
</feature>
<dbReference type="PROSITE" id="PS51257">
    <property type="entry name" value="PROKAR_LIPOPROTEIN"/>
    <property type="match status" value="1"/>
</dbReference>
<protein>
    <submittedName>
        <fullName evidence="2">Uncharacterized protein</fullName>
    </submittedName>
</protein>
<evidence type="ECO:0000313" key="3">
    <source>
        <dbReference type="Proteomes" id="UP001139333"/>
    </source>
</evidence>
<dbReference type="InterPro" id="IPR012334">
    <property type="entry name" value="Pectin_lyas_fold"/>
</dbReference>
<gene>
    <name evidence="2" type="ORF">L2672_04995</name>
</gene>
<dbReference type="RefSeq" id="WP_248994720.1">
    <property type="nucleotide sequence ID" value="NZ_JAKIKP010000002.1"/>
</dbReference>
<dbReference type="EMBL" id="JAKIKP010000002">
    <property type="protein sequence ID" value="MCL1142050.1"/>
    <property type="molecule type" value="Genomic_DNA"/>
</dbReference>
<dbReference type="Gene3D" id="2.160.20.10">
    <property type="entry name" value="Single-stranded right-handed beta-helix, Pectin lyase-like"/>
    <property type="match status" value="3"/>
</dbReference>
<keyword evidence="1" id="KW-0732">Signal</keyword>
<dbReference type="AlphaFoldDB" id="A0A9X1ZLF7"/>
<proteinExistence type="predicted"/>
<sequence>MRVNKLSALVAMALSTTVLTGCDFYDEPPGNPGTDPGKPPVITPPDQADFVASSEAELIAAINDAEAGQYIGLNTEGDFANVGHIIIDKAITLISTNADGDIDDPADAGTTELAQAVFSGAVCIDIPTAAAETLRGGEQARISNIRFENITMDSCGSDDSSNSIINIGKVGKDKTSVILDHLTFDGNSFNESTGDSDAWIYSRGLVDISNSSFTNKSESAQSMLYLNCGSSASRGGSNSDPRGSIMTGNVFAMAAANGSSSTKAATIGVPSNFGQDNKNCAATFTENTFTNFAALISENADPSTALYDVFGDTTEADNTLEDGGTDPGQPGDVDHTVTNVTELQDAVANAAAGDVIGLTTDGTFADVGLLTLSKAVKLLSVDAEGNITDPMTTQATLSGAVCVYVPSDSVEDLKGSNQVIISNLAFSDITIDECGTADTQNAIINIGKVGKDKTPVELEYLTFNGEGFQETTGDSDAWVYSRGLVDISDSVFEGKSADAKNIVYLNCGSSASRGGNNEDPRGSMLTGNTFGLAADNTAGTTKVATIGVPSNLGQDNKNCEATFNANTVKNFAELTSETDDISTALYDVFGDTEAKDNILDDDGGTDPDPTYPENVEAVNAAIQAATAGETITLGAAYDYSAGVITIDRAIKLVGAEGAKISGSACIDVLDGAAGAEISNLSFTNDQIVKCGTTGDAREAVINVQKVGETDQPILLKDLSFDATGITSQDQIENKGAWIRSYGFINLTGSEFIGQSRNLQNDLVKLTCSSSKGRMGTLIDGNTFSITGDGTKETAAVKIGDSSGGAIKDADNENTCAVTVSNNTFNDYSQQEVNNVGTEGLRDAAIFGRLPAESTNVFTDNNYVTNP</sequence>
<evidence type="ECO:0000313" key="2">
    <source>
        <dbReference type="EMBL" id="MCL1142050.1"/>
    </source>
</evidence>
<dbReference type="SUPFAM" id="SSF51126">
    <property type="entry name" value="Pectin lyase-like"/>
    <property type="match status" value="3"/>
</dbReference>